<gene>
    <name evidence="1" type="ORF">DERP_014060</name>
</gene>
<comment type="caution">
    <text evidence="1">The sequence shown here is derived from an EMBL/GenBank/DDBJ whole genome shotgun (WGS) entry which is preliminary data.</text>
</comment>
<evidence type="ECO:0000313" key="1">
    <source>
        <dbReference type="EMBL" id="KAH9418098.1"/>
    </source>
</evidence>
<keyword evidence="2" id="KW-1185">Reference proteome</keyword>
<accession>A0ABQ8J6D0</accession>
<feature type="non-terminal residue" evidence="1">
    <location>
        <position position="72"/>
    </location>
</feature>
<reference evidence="1 2" key="1">
    <citation type="journal article" date="2018" name="J. Allergy Clin. Immunol.">
        <title>High-quality assembly of Dermatophagoides pteronyssinus genome and transcriptome reveals a wide range of novel allergens.</title>
        <authorList>
            <person name="Liu X.Y."/>
            <person name="Yang K.Y."/>
            <person name="Wang M.Q."/>
            <person name="Kwok J.S."/>
            <person name="Zeng X."/>
            <person name="Yang Z."/>
            <person name="Xiao X.J."/>
            <person name="Lau C.P."/>
            <person name="Li Y."/>
            <person name="Huang Z.M."/>
            <person name="Ba J.G."/>
            <person name="Yim A.K."/>
            <person name="Ouyang C.Y."/>
            <person name="Ngai S.M."/>
            <person name="Chan T.F."/>
            <person name="Leung E.L."/>
            <person name="Liu L."/>
            <person name="Liu Z.G."/>
            <person name="Tsui S.K."/>
        </authorList>
    </citation>
    <scope>NUCLEOTIDE SEQUENCE [LARGE SCALE GENOMIC DNA]</scope>
    <source>
        <strain evidence="1">Derp</strain>
    </source>
</reference>
<dbReference type="EMBL" id="NJHN03000066">
    <property type="protein sequence ID" value="KAH9418098.1"/>
    <property type="molecule type" value="Genomic_DNA"/>
</dbReference>
<organism evidence="1 2">
    <name type="scientific">Dermatophagoides pteronyssinus</name>
    <name type="common">European house dust mite</name>
    <dbReference type="NCBI Taxonomy" id="6956"/>
    <lineage>
        <taxon>Eukaryota</taxon>
        <taxon>Metazoa</taxon>
        <taxon>Ecdysozoa</taxon>
        <taxon>Arthropoda</taxon>
        <taxon>Chelicerata</taxon>
        <taxon>Arachnida</taxon>
        <taxon>Acari</taxon>
        <taxon>Acariformes</taxon>
        <taxon>Sarcoptiformes</taxon>
        <taxon>Astigmata</taxon>
        <taxon>Psoroptidia</taxon>
        <taxon>Analgoidea</taxon>
        <taxon>Pyroglyphidae</taxon>
        <taxon>Dermatophagoidinae</taxon>
        <taxon>Dermatophagoides</taxon>
    </lineage>
</organism>
<name>A0ABQ8J6D0_DERPT</name>
<sequence length="72" mass="8149">MSVRGIKKERKLRALNNVVDLTIVRSRSIINNTSFIVTRLYLLLVLPFNELNILPPPPTPPPLSPSFPDNKL</sequence>
<evidence type="ECO:0000313" key="2">
    <source>
        <dbReference type="Proteomes" id="UP000887458"/>
    </source>
</evidence>
<dbReference type="Proteomes" id="UP000887458">
    <property type="component" value="Unassembled WGS sequence"/>
</dbReference>
<proteinExistence type="predicted"/>
<reference evidence="1 2" key="2">
    <citation type="journal article" date="2022" name="Mol. Biol. Evol.">
        <title>Comparative Genomics Reveals Insights into the Divergent Evolution of Astigmatic Mites and Household Pest Adaptations.</title>
        <authorList>
            <person name="Xiong Q."/>
            <person name="Wan A.T."/>
            <person name="Liu X."/>
            <person name="Fung C.S."/>
            <person name="Xiao X."/>
            <person name="Malainual N."/>
            <person name="Hou J."/>
            <person name="Wang L."/>
            <person name="Wang M."/>
            <person name="Yang K.Y."/>
            <person name="Cui Y."/>
            <person name="Leung E.L."/>
            <person name="Nong W."/>
            <person name="Shin S.K."/>
            <person name="Au S.W."/>
            <person name="Jeong K.Y."/>
            <person name="Chew F.T."/>
            <person name="Hui J.H."/>
            <person name="Leung T.F."/>
            <person name="Tungtrongchitr A."/>
            <person name="Zhong N."/>
            <person name="Liu Z."/>
            <person name="Tsui S.K."/>
        </authorList>
    </citation>
    <scope>NUCLEOTIDE SEQUENCE [LARGE SCALE GENOMIC DNA]</scope>
    <source>
        <strain evidence="1">Derp</strain>
    </source>
</reference>
<protein>
    <submittedName>
        <fullName evidence="1">Uncharacterized protein</fullName>
    </submittedName>
</protein>